<dbReference type="EMBL" id="MK392368">
    <property type="protein sequence ID" value="QAY16081.1"/>
    <property type="molecule type" value="Genomic_DNA"/>
</dbReference>
<sequence>MAFPPGVTTCLVFKKAPVAFGGANAKVHLEITPSVRLIHTATGTPFADFMETVAPAEGAIAQLYLPHTSQPGFQDEAGNAVTNWSYQAKERYEKGSSTKHLPVRSFQIPEGQETLDLSLVPAGPAALPTSAPIAVVTSVNGETNAVNLDGQYARYAQLARTPEAIIAGTVTRDAAGAITSAAVVWPDGTPGTFTGTPSAAFPGALDSYAITYGDPLVRTYTQPAVTRDAAGAITNQPAISIS</sequence>
<name>A0A411CQ85_9CAUD</name>
<gene>
    <name evidence="1" type="primary">29</name>
    <name evidence="1" type="ORF">SEA_ELESAR_29</name>
</gene>
<evidence type="ECO:0000313" key="1">
    <source>
        <dbReference type="EMBL" id="QAY16081.1"/>
    </source>
</evidence>
<accession>A0A411CQ85</accession>
<protein>
    <submittedName>
        <fullName evidence="1">Uncharacterized protein</fullName>
    </submittedName>
</protein>
<evidence type="ECO:0000313" key="2">
    <source>
        <dbReference type="Proteomes" id="UP000290693"/>
    </source>
</evidence>
<reference evidence="1 2" key="1">
    <citation type="submission" date="2019-01" db="EMBL/GenBank/DDBJ databases">
        <authorList>
            <person name="Adair T.L."/>
            <person name="Lucas L.G."/>
            <person name="Young A.M."/>
            <person name="Antrich S.C."/>
            <person name="Baird A.G."/>
            <person name="Dunn E.L."/>
            <person name="Fernandes B.I."/>
            <person name="Fraley E.G."/>
            <person name="Ghanem A.X."/>
            <person name="Gilbert M.G."/>
            <person name="Morris T.B."/>
            <person name="Nortch B.D."/>
            <person name="Overcash M.E."/>
            <person name="Pavleszek K.E."/>
            <person name="Pellegrini L.I.O."/>
            <person name="Pham L.T."/>
            <person name="Rule L.S."/>
            <person name="Schultz E.M."/>
            <person name="Smith J."/>
            <person name="Thong B.J."/>
            <person name="Turner H.A."/>
            <person name="Walker G."/>
            <person name="Whitaker Z.J."/>
            <person name="Wilsey R.N."/>
            <person name="Yanney R.L."/>
            <person name="Klyczek K."/>
            <person name="Garlena R.A."/>
            <person name="Russell D.A."/>
            <person name="Pope W.H."/>
            <person name="Jacobs-Sera D."/>
            <person name="Hatfull G.F."/>
        </authorList>
    </citation>
    <scope>NUCLEOTIDE SEQUENCE [LARGE SCALE GENOMIC DNA]</scope>
</reference>
<dbReference type="GeneID" id="80034308"/>
<organism evidence="1 2">
    <name type="scientific">Arthrobacter phage Elesar</name>
    <dbReference type="NCBI Taxonomy" id="2510522"/>
    <lineage>
        <taxon>Viruses</taxon>
        <taxon>Duplodnaviria</taxon>
        <taxon>Heunggongvirae</taxon>
        <taxon>Uroviricota</taxon>
        <taxon>Caudoviricetes</taxon>
        <taxon>Daemsvirinae</taxon>
        <taxon>Elesarvirus</taxon>
        <taxon>Elesarvirus elesar</taxon>
    </lineage>
</organism>
<proteinExistence type="predicted"/>
<dbReference type="RefSeq" id="YP_010761194.1">
    <property type="nucleotide sequence ID" value="NC_073593.1"/>
</dbReference>
<dbReference type="Proteomes" id="UP000290693">
    <property type="component" value="Segment"/>
</dbReference>
<keyword evidence="2" id="KW-1185">Reference proteome</keyword>
<dbReference type="KEGG" id="vg:80034308"/>